<dbReference type="SUPFAM" id="SSF56672">
    <property type="entry name" value="DNA/RNA polymerases"/>
    <property type="match status" value="1"/>
</dbReference>
<dbReference type="Pfam" id="PF17921">
    <property type="entry name" value="Integrase_H2C2"/>
    <property type="match status" value="1"/>
</dbReference>
<dbReference type="FunFam" id="3.10.20.370:FF:000001">
    <property type="entry name" value="Retrovirus-related Pol polyprotein from transposon 17.6-like protein"/>
    <property type="match status" value="1"/>
</dbReference>
<organism evidence="3 4">
    <name type="scientific">Elysia crispata</name>
    <name type="common">lettuce slug</name>
    <dbReference type="NCBI Taxonomy" id="231223"/>
    <lineage>
        <taxon>Eukaryota</taxon>
        <taxon>Metazoa</taxon>
        <taxon>Spiralia</taxon>
        <taxon>Lophotrochozoa</taxon>
        <taxon>Mollusca</taxon>
        <taxon>Gastropoda</taxon>
        <taxon>Heterobranchia</taxon>
        <taxon>Euthyneura</taxon>
        <taxon>Panpulmonata</taxon>
        <taxon>Sacoglossa</taxon>
        <taxon>Placobranchoidea</taxon>
        <taxon>Plakobranchidae</taxon>
        <taxon>Elysia</taxon>
    </lineage>
</organism>
<dbReference type="CDD" id="cd09274">
    <property type="entry name" value="RNase_HI_RT_Ty3"/>
    <property type="match status" value="1"/>
</dbReference>
<accession>A0AAE1ANR0</accession>
<dbReference type="InterPro" id="IPR041577">
    <property type="entry name" value="RT_RNaseH_2"/>
</dbReference>
<dbReference type="PANTHER" id="PTHR37984">
    <property type="entry name" value="PROTEIN CBG26694"/>
    <property type="match status" value="1"/>
</dbReference>
<dbReference type="Gene3D" id="3.10.20.370">
    <property type="match status" value="1"/>
</dbReference>
<dbReference type="FunFam" id="3.10.10.10:FF:000003">
    <property type="entry name" value="Retrovirus-related Pol polyprotein from transposon 297-like Protein"/>
    <property type="match status" value="1"/>
</dbReference>
<keyword evidence="4" id="KW-1185">Reference proteome</keyword>
<feature type="domain" description="Reverse transcriptase" evidence="2">
    <location>
        <begin position="421"/>
        <end position="604"/>
    </location>
</feature>
<dbReference type="Gene3D" id="2.40.70.10">
    <property type="entry name" value="Acid Proteases"/>
    <property type="match status" value="1"/>
</dbReference>
<evidence type="ECO:0000256" key="1">
    <source>
        <dbReference type="SAM" id="MobiDB-lite"/>
    </source>
</evidence>
<dbReference type="PANTHER" id="PTHR37984:SF8">
    <property type="entry name" value="CCHC-TYPE DOMAIN-CONTAINING PROTEIN"/>
    <property type="match status" value="1"/>
</dbReference>
<dbReference type="CDD" id="cd01647">
    <property type="entry name" value="RT_LTR"/>
    <property type="match status" value="1"/>
</dbReference>
<protein>
    <recommendedName>
        <fullName evidence="2">Reverse transcriptase domain-containing protein</fullName>
    </recommendedName>
</protein>
<dbReference type="Gene3D" id="3.30.70.270">
    <property type="match status" value="2"/>
</dbReference>
<dbReference type="InterPro" id="IPR043128">
    <property type="entry name" value="Rev_trsase/Diguanyl_cyclase"/>
</dbReference>
<dbReference type="InterPro" id="IPR050951">
    <property type="entry name" value="Retrovirus_Pol_polyprotein"/>
</dbReference>
<dbReference type="InterPro" id="IPR021109">
    <property type="entry name" value="Peptidase_aspartic_dom_sf"/>
</dbReference>
<feature type="region of interest" description="Disordered" evidence="1">
    <location>
        <begin position="1127"/>
        <end position="1175"/>
    </location>
</feature>
<dbReference type="InterPro" id="IPR043502">
    <property type="entry name" value="DNA/RNA_pol_sf"/>
</dbReference>
<dbReference type="Pfam" id="PF00078">
    <property type="entry name" value="RVT_1"/>
    <property type="match status" value="1"/>
</dbReference>
<sequence>MSEDNLADQFRKWKSQLEIYLEASGTNNKPPKTQSAIILHCAGAEAIEVFEQIDFADGEDRSDPTQVLGKLQQYCSPRNNEVLERYRFWNLPFCTPFDKFATELKAQSEKCNFLEKDMMIRDKIIFAVPKHLKERLLREPEITLKRTIDICQAYEQTANNLKEMKQEDKIEKVMKTGFKKPTGKPFRQYEGTRRFNTRPGSANKDRECRYCGKKHTFNKEECPAWGKTCNHCGGKNHFKIKCKKIHCLTEEMDSDNEAWLNAIGDGKKRATACLKVNNCEVRFQLDTAADVNTIQQRFVKKEQVTKSDQTLVMWNGTKMTPLGETKLQVLNEKTGQTLPVKFTVVKNNLNCLLSLTTCQDLSLVTINHEKLIAQTTEEPGTLGTASLKVDPDIKPQILPCRKVPFALEKKVEEELNSLMNRGILQRVTEPSDWVSQMAIVEKKNGSLRICIDPRPLNKALKREHYKLPTLDDVLPKFREAKIFTKLDVKEAFWHIKLDEEASMLTTMITPFGRVRWTRLPFGLNVSSEIFQRHLTTAIDDLPGKVNVADDLLVIGNGSTDEEAQRDHDRKYKLLKMRCSEKGIKLNQDKAREKQKEVIFMGHKISDKGIEPDEQKVEAIKKMQTPKDVHDVRRFCGMVQYLAKFLDKLSDRLQPLRELTKKDTQFSWSSECETAFNEIKNLIAKTPVLRFYDPNKPLEVQVDSSKDGLGACLMQDGQPIEFASRTLTETEQRWAQIEKEMLAVVFGLERFDQYTFGRKIFVTTDHKPLETIIRKPLSEAPRRLQRLIMRSNRYAFELTWAKGSSLLIADTLSRAAICNIASSEPGLTKETETKERSNIPDAMLEKLRAQTSEDDDMQVLIDIIKRGWPEEKSELPPSARPYFDFRNTMSIENGLIVRGEKVIVPKAMRGEIKRRLHAAHLSTDSMLRRARRTVFWPGIVAEIKQMADACETCQQSKPRNQKETLIQHETGQQPWEKVGSDIFEIKDHEDQYEGLLELRNTPRQDGIIPAQVMFQREIRTLLPSLKMRNPDLTNIQKKKIEHNRKVKQQFDRKAKDMHPFQRHQTVYYQNPDKPGWNPGRITDRISDRSYGVEGETGGTYTRNRVHLRPKHTPFKSRIQVDDDVMPAVELPHSPQTDESKNSPPLLDQRSGAHSDTRNTHITRSGRVVRKPDKYTL</sequence>
<comment type="caution">
    <text evidence="3">The sequence shown here is derived from an EMBL/GenBank/DDBJ whole genome shotgun (WGS) entry which is preliminary data.</text>
</comment>
<evidence type="ECO:0000259" key="2">
    <source>
        <dbReference type="PROSITE" id="PS50878"/>
    </source>
</evidence>
<dbReference type="Gene3D" id="1.10.340.70">
    <property type="match status" value="1"/>
</dbReference>
<dbReference type="InterPro" id="IPR041588">
    <property type="entry name" value="Integrase_H2C2"/>
</dbReference>
<dbReference type="Gene3D" id="3.10.10.10">
    <property type="entry name" value="HIV Type 1 Reverse Transcriptase, subunit A, domain 1"/>
    <property type="match status" value="1"/>
</dbReference>
<evidence type="ECO:0000313" key="4">
    <source>
        <dbReference type="Proteomes" id="UP001283361"/>
    </source>
</evidence>
<dbReference type="EMBL" id="JAWDGP010001539">
    <property type="protein sequence ID" value="KAK3790526.1"/>
    <property type="molecule type" value="Genomic_DNA"/>
</dbReference>
<dbReference type="FunFam" id="1.10.340.70:FF:000003">
    <property type="entry name" value="Protein CBG25708"/>
    <property type="match status" value="1"/>
</dbReference>
<reference evidence="3" key="1">
    <citation type="journal article" date="2023" name="G3 (Bethesda)">
        <title>A reference genome for the long-term kleptoplast-retaining sea slug Elysia crispata morphotype clarki.</title>
        <authorList>
            <person name="Eastman K.E."/>
            <person name="Pendleton A.L."/>
            <person name="Shaikh M.A."/>
            <person name="Suttiyut T."/>
            <person name="Ogas R."/>
            <person name="Tomko P."/>
            <person name="Gavelis G."/>
            <person name="Widhalm J.R."/>
            <person name="Wisecaver J.H."/>
        </authorList>
    </citation>
    <scope>NUCLEOTIDE SEQUENCE</scope>
    <source>
        <strain evidence="3">ECLA1</strain>
    </source>
</reference>
<dbReference type="FunFam" id="3.30.70.270:FF:000026">
    <property type="entry name" value="Transposon Ty3-G Gag-Pol polyprotein"/>
    <property type="match status" value="1"/>
</dbReference>
<name>A0AAE1ANR0_9GAST</name>
<gene>
    <name evidence="3" type="ORF">RRG08_060575</name>
</gene>
<dbReference type="PROSITE" id="PS50878">
    <property type="entry name" value="RT_POL"/>
    <property type="match status" value="1"/>
</dbReference>
<proteinExistence type="predicted"/>
<dbReference type="InterPro" id="IPR000477">
    <property type="entry name" value="RT_dom"/>
</dbReference>
<evidence type="ECO:0000313" key="3">
    <source>
        <dbReference type="EMBL" id="KAK3790526.1"/>
    </source>
</evidence>
<dbReference type="Proteomes" id="UP001283361">
    <property type="component" value="Unassembled WGS sequence"/>
</dbReference>
<dbReference type="AlphaFoldDB" id="A0AAE1ANR0"/>
<dbReference type="Pfam" id="PF17919">
    <property type="entry name" value="RT_RNaseH_2"/>
    <property type="match status" value="1"/>
</dbReference>